<dbReference type="InterPro" id="IPR006437">
    <property type="entry name" value="Phage_terminase_lsu"/>
</dbReference>
<evidence type="ECO:0000313" key="3">
    <source>
        <dbReference type="EMBL" id="MDV7715273.1"/>
    </source>
</evidence>
<evidence type="ECO:0000259" key="2">
    <source>
        <dbReference type="Pfam" id="PF17289"/>
    </source>
</evidence>
<dbReference type="EMBL" id="WERV01000004">
    <property type="protein sequence ID" value="MDV7715273.1"/>
    <property type="molecule type" value="Genomic_DNA"/>
</dbReference>
<name>A0AAJ2P413_OENOE</name>
<dbReference type="Gene3D" id="3.40.50.300">
    <property type="entry name" value="P-loop containing nucleotide triphosphate hydrolases"/>
    <property type="match status" value="1"/>
</dbReference>
<dbReference type="Pfam" id="PF17289">
    <property type="entry name" value="Terminase_6C"/>
    <property type="match status" value="1"/>
</dbReference>
<comment type="caution">
    <text evidence="3">The sequence shown here is derived from an EMBL/GenBank/DDBJ whole genome shotgun (WGS) entry which is preliminary data.</text>
</comment>
<evidence type="ECO:0000313" key="4">
    <source>
        <dbReference type="Proteomes" id="UP001281024"/>
    </source>
</evidence>
<keyword evidence="1" id="KW-1188">Viral release from host cell</keyword>
<accession>A0AAJ2P413</accession>
<dbReference type="AlphaFoldDB" id="A0AAJ2P413"/>
<gene>
    <name evidence="3" type="ORF">GA838_05815</name>
</gene>
<proteinExistence type="predicted"/>
<dbReference type="Gene3D" id="3.30.420.280">
    <property type="match status" value="1"/>
</dbReference>
<dbReference type="RefSeq" id="WP_317768237.1">
    <property type="nucleotide sequence ID" value="NZ_WERV01000004.1"/>
</dbReference>
<dbReference type="Proteomes" id="UP001281024">
    <property type="component" value="Unassembled WGS sequence"/>
</dbReference>
<organism evidence="3 4">
    <name type="scientific">Oenococcus oeni</name>
    <name type="common">Leuconostoc oenos</name>
    <dbReference type="NCBI Taxonomy" id="1247"/>
    <lineage>
        <taxon>Bacteria</taxon>
        <taxon>Bacillati</taxon>
        <taxon>Bacillota</taxon>
        <taxon>Bacilli</taxon>
        <taxon>Lactobacillales</taxon>
        <taxon>Lactobacillaceae</taxon>
        <taxon>Oenococcus</taxon>
    </lineage>
</organism>
<dbReference type="Pfam" id="PF03237">
    <property type="entry name" value="Terminase_6N"/>
    <property type="match status" value="1"/>
</dbReference>
<feature type="domain" description="Terminase large subunit gp17-like C-terminal" evidence="2">
    <location>
        <begin position="290"/>
        <end position="411"/>
    </location>
</feature>
<reference evidence="3" key="1">
    <citation type="submission" date="2019-10" db="EMBL/GenBank/DDBJ databases">
        <title>Malate fermentation in French cider.</title>
        <authorList>
            <person name="Cousin F.J."/>
            <person name="Medina Fernandez S."/>
            <person name="Misery B."/>
            <person name="Laplace J.-M."/>
            <person name="Cretenet M."/>
        </authorList>
    </citation>
    <scope>NUCLEOTIDE SEQUENCE</scope>
    <source>
        <strain evidence="3">UCMA15129</strain>
    </source>
</reference>
<dbReference type="InterPro" id="IPR027417">
    <property type="entry name" value="P-loop_NTPase"/>
</dbReference>
<dbReference type="NCBIfam" id="TIGR01547">
    <property type="entry name" value="phage_term_2"/>
    <property type="match status" value="1"/>
</dbReference>
<evidence type="ECO:0000256" key="1">
    <source>
        <dbReference type="ARBA" id="ARBA00022612"/>
    </source>
</evidence>
<dbReference type="InterPro" id="IPR035421">
    <property type="entry name" value="Terminase_6C"/>
</dbReference>
<sequence length="433" mass="50598">MKMKLKIHRTKFHFDPFSKKQMQVLSWWRYEETKEKEAIIADGSVRAGKTVIMSLSFILWGMTEFNDQQFGIAGKTIGSLRRNVIRPLKTMLESRGYAVHDSRSENMLIVRKGSKTNYYFLFGGKDESSQDLVQGITLAGFFFDEVALMPQSFVNQATARCSVDDSKLWFNCNPAGPYHWFKVEWLDQLDKHNAIRIHFTMADNPSLSQVIRERFERMYSGVFYQRYILGLWVLSEGIIYDNFDENSMVINLPNDRHYEKYYVSCDYGTLNPTVFLLWGLFNGTWYCLDEYYYSGRDTQRQKTDEQYADDLDKFLGDIKATIIVDPSAASFITVLRKRGRTVIKAKNDVLDGIRATQAAMNTGKILFTRKCKNLFKELASYIWDDKASEHGEDKPVKQHDHGCDSMRYFVYMIVFKKRTITVTKKPNMFYKNF</sequence>
<protein>
    <submittedName>
        <fullName evidence="3">PBSX family phage terminase large subunit</fullName>
    </submittedName>
</protein>